<name>A0A5L8TGJ4_CAMUP</name>
<sequence length="90" mass="10684">MLNISTTIKSKNLMRRQELLIYKRLINCKKIQEKFFICPQVPIKAFIAEKEEKKEGSYSEVFNLYNQLYVDFLLISKKDACPFAVLEFKL</sequence>
<dbReference type="Pfam" id="PF10881">
    <property type="entry name" value="DUF2726"/>
    <property type="match status" value="1"/>
</dbReference>
<reference evidence="2" key="1">
    <citation type="submission" date="2018-08" db="EMBL/GenBank/DDBJ databases">
        <authorList>
            <consortium name="PulseNet: The National Subtyping Network for Foodborne Disease Surveillance"/>
            <person name="Tarr C.L."/>
            <person name="Trees E."/>
            <person name="Katz L.S."/>
            <person name="Carleton-Romer H.A."/>
            <person name="Stroika S."/>
            <person name="Kucerova Z."/>
            <person name="Roache K.F."/>
            <person name="Sabol A.L."/>
            <person name="Besser J."/>
            <person name="Gerner-Smidt P."/>
        </authorList>
    </citation>
    <scope>NUCLEOTIDE SEQUENCE</scope>
    <source>
        <strain evidence="2">PNUSAC005770</strain>
    </source>
</reference>
<evidence type="ECO:0000259" key="1">
    <source>
        <dbReference type="Pfam" id="PF10881"/>
    </source>
</evidence>
<dbReference type="AlphaFoldDB" id="A0A5L8TGJ4"/>
<dbReference type="InterPro" id="IPR024402">
    <property type="entry name" value="DUF2726"/>
</dbReference>
<evidence type="ECO:0000313" key="2">
    <source>
        <dbReference type="EMBL" id="EAL8903782.1"/>
    </source>
</evidence>
<organism evidence="2">
    <name type="scientific">Campylobacter upsaliensis</name>
    <dbReference type="NCBI Taxonomy" id="28080"/>
    <lineage>
        <taxon>Bacteria</taxon>
        <taxon>Pseudomonadati</taxon>
        <taxon>Campylobacterota</taxon>
        <taxon>Epsilonproteobacteria</taxon>
        <taxon>Campylobacterales</taxon>
        <taxon>Campylobacteraceae</taxon>
        <taxon>Campylobacter</taxon>
    </lineage>
</organism>
<feature type="domain" description="DUF2726" evidence="1">
    <location>
        <begin position="11"/>
        <end position="88"/>
    </location>
</feature>
<proteinExistence type="predicted"/>
<protein>
    <submittedName>
        <fullName evidence="2">DUF2726 domain-containing protein</fullName>
    </submittedName>
</protein>
<gene>
    <name evidence="2" type="ORF">D0B03_05590</name>
</gene>
<dbReference type="EMBL" id="AACSBQ010000020">
    <property type="protein sequence ID" value="EAL8903782.1"/>
    <property type="molecule type" value="Genomic_DNA"/>
</dbReference>
<accession>A0A5L8TGJ4</accession>
<comment type="caution">
    <text evidence="2">The sequence shown here is derived from an EMBL/GenBank/DDBJ whole genome shotgun (WGS) entry which is preliminary data.</text>
</comment>